<evidence type="ECO:0000256" key="6">
    <source>
        <dbReference type="ARBA" id="ARBA00023136"/>
    </source>
</evidence>
<feature type="transmembrane region" description="Helical" evidence="7">
    <location>
        <begin position="95"/>
        <end position="118"/>
    </location>
</feature>
<feature type="transmembrane region" description="Helical" evidence="7">
    <location>
        <begin position="198"/>
        <end position="218"/>
    </location>
</feature>
<keyword evidence="2" id="KW-0813">Transport</keyword>
<feature type="transmembrane region" description="Helical" evidence="7">
    <location>
        <begin position="63"/>
        <end position="83"/>
    </location>
</feature>
<dbReference type="Proteomes" id="UP000487929">
    <property type="component" value="Unassembled WGS sequence"/>
</dbReference>
<evidence type="ECO:0000256" key="4">
    <source>
        <dbReference type="ARBA" id="ARBA00022692"/>
    </source>
</evidence>
<gene>
    <name evidence="8" type="ORF">GRB96_03380</name>
</gene>
<proteinExistence type="predicted"/>
<feature type="transmembrane region" description="Helical" evidence="7">
    <location>
        <begin position="255"/>
        <end position="275"/>
    </location>
</feature>
<feature type="transmembrane region" description="Helical" evidence="7">
    <location>
        <begin position="166"/>
        <end position="186"/>
    </location>
</feature>
<keyword evidence="6 7" id="KW-0472">Membrane</keyword>
<feature type="transmembrane region" description="Helical" evidence="7">
    <location>
        <begin position="38"/>
        <end position="57"/>
    </location>
</feature>
<organism evidence="8 9">
    <name type="scientific">Halomonas alimentaria</name>
    <dbReference type="NCBI Taxonomy" id="147248"/>
    <lineage>
        <taxon>Bacteria</taxon>
        <taxon>Pseudomonadati</taxon>
        <taxon>Pseudomonadota</taxon>
        <taxon>Gammaproteobacteria</taxon>
        <taxon>Oceanospirillales</taxon>
        <taxon>Halomonadaceae</taxon>
        <taxon>Halomonas</taxon>
    </lineage>
</organism>
<dbReference type="EMBL" id="WUTT01000001">
    <property type="protein sequence ID" value="NAW33464.1"/>
    <property type="molecule type" value="Genomic_DNA"/>
</dbReference>
<keyword evidence="3" id="KW-1003">Cell membrane</keyword>
<protein>
    <submittedName>
        <fullName evidence="8">AEC family transporter</fullName>
    </submittedName>
</protein>
<dbReference type="OrthoDB" id="9810457at2"/>
<dbReference type="GO" id="GO:0016020">
    <property type="term" value="C:membrane"/>
    <property type="evidence" value="ECO:0007669"/>
    <property type="project" value="UniProtKB-SubCell"/>
</dbReference>
<keyword evidence="5 7" id="KW-1133">Transmembrane helix</keyword>
<keyword evidence="9" id="KW-1185">Reference proteome</keyword>
<evidence type="ECO:0000313" key="9">
    <source>
        <dbReference type="Proteomes" id="UP000487929"/>
    </source>
</evidence>
<dbReference type="RefSeq" id="WP_161430509.1">
    <property type="nucleotide sequence ID" value="NZ_WUTT01000001.1"/>
</dbReference>
<evidence type="ECO:0000256" key="7">
    <source>
        <dbReference type="SAM" id="Phobius"/>
    </source>
</evidence>
<sequence>MLEILTITLPIFLLIGAGFLAAFSGLVSRDNMQGIATFVMYFALPSLLIRALTATPLEEALNVGYLLAYGLGSVLVFAVGLTLSRWRGHSLDAAAIHALGMSAANSGFIGYPVAVMVIGAPAAIFMALNMVVETMLIIPVALTLAEASRHNGGGFSRVVRKTLARLSRNPVLIGLLIGVTLALTGWQLPGPVSQSVDMLAEAAGPAALFTIGGMLHGLKVRGMAADMGQVVIGKLLLHPLAVLAFFLLLPDADPLMIAAGLLFACAPMISVYPLFGKQFGQGDTSAAALMVGTLASFLTISLMIWLLTLFGLLPL</sequence>
<comment type="subcellular location">
    <subcellularLocation>
        <location evidence="1">Membrane</location>
        <topology evidence="1">Multi-pass membrane protein</topology>
    </subcellularLocation>
</comment>
<dbReference type="GO" id="GO:0055085">
    <property type="term" value="P:transmembrane transport"/>
    <property type="evidence" value="ECO:0007669"/>
    <property type="project" value="InterPro"/>
</dbReference>
<comment type="caution">
    <text evidence="8">The sequence shown here is derived from an EMBL/GenBank/DDBJ whole genome shotgun (WGS) entry which is preliminary data.</text>
</comment>
<dbReference type="PANTHER" id="PTHR36838:SF3">
    <property type="entry name" value="TRANSPORTER AUXIN EFFLUX CARRIER EC FAMILY"/>
    <property type="match status" value="1"/>
</dbReference>
<dbReference type="InterPro" id="IPR004776">
    <property type="entry name" value="Mem_transp_PIN-like"/>
</dbReference>
<feature type="transmembrane region" description="Helical" evidence="7">
    <location>
        <begin position="230"/>
        <end position="249"/>
    </location>
</feature>
<name>A0A7X4W366_9GAMM</name>
<evidence type="ECO:0000256" key="3">
    <source>
        <dbReference type="ARBA" id="ARBA00022475"/>
    </source>
</evidence>
<evidence type="ECO:0000313" key="8">
    <source>
        <dbReference type="EMBL" id="NAW33464.1"/>
    </source>
</evidence>
<feature type="transmembrane region" description="Helical" evidence="7">
    <location>
        <begin position="124"/>
        <end position="145"/>
    </location>
</feature>
<evidence type="ECO:0000256" key="1">
    <source>
        <dbReference type="ARBA" id="ARBA00004141"/>
    </source>
</evidence>
<dbReference type="PANTHER" id="PTHR36838">
    <property type="entry name" value="AUXIN EFFLUX CARRIER FAMILY PROTEIN"/>
    <property type="match status" value="1"/>
</dbReference>
<keyword evidence="4 7" id="KW-0812">Transmembrane</keyword>
<dbReference type="AlphaFoldDB" id="A0A7X4W366"/>
<evidence type="ECO:0000256" key="2">
    <source>
        <dbReference type="ARBA" id="ARBA00022448"/>
    </source>
</evidence>
<evidence type="ECO:0000256" key="5">
    <source>
        <dbReference type="ARBA" id="ARBA00022989"/>
    </source>
</evidence>
<reference evidence="8 9" key="1">
    <citation type="submission" date="2019-12" db="EMBL/GenBank/DDBJ databases">
        <title>Draft genome sequencing of Halomonas alimentaria DSM 15356.</title>
        <authorList>
            <person name="Pandiyan K."/>
            <person name="Kushwaha P."/>
            <person name="Gowdham M."/>
            <person name="Chakdar H."/>
            <person name="Singh A."/>
            <person name="Kumar M."/>
            <person name="Saxena A.K."/>
        </authorList>
    </citation>
    <scope>NUCLEOTIDE SEQUENCE [LARGE SCALE GENOMIC DNA]</scope>
    <source>
        <strain evidence="8 9">DSM 15356</strain>
    </source>
</reference>
<feature type="transmembrane region" description="Helical" evidence="7">
    <location>
        <begin position="287"/>
        <end position="313"/>
    </location>
</feature>
<dbReference type="Pfam" id="PF03547">
    <property type="entry name" value="Mem_trans"/>
    <property type="match status" value="1"/>
</dbReference>
<accession>A0A7X4W366</accession>
<feature type="transmembrane region" description="Helical" evidence="7">
    <location>
        <begin position="6"/>
        <end position="26"/>
    </location>
</feature>